<feature type="compositionally biased region" description="Polar residues" evidence="1">
    <location>
        <begin position="265"/>
        <end position="281"/>
    </location>
</feature>
<proteinExistence type="predicted"/>
<dbReference type="AlphaFoldDB" id="A0A843WVM4"/>
<accession>A0A843WVM4</accession>
<comment type="caution">
    <text evidence="2">The sequence shown here is derived from an EMBL/GenBank/DDBJ whole genome shotgun (WGS) entry which is preliminary data.</text>
</comment>
<dbReference type="Proteomes" id="UP000652761">
    <property type="component" value="Unassembled WGS sequence"/>
</dbReference>
<dbReference type="EMBL" id="NMUH01004003">
    <property type="protein sequence ID" value="MQM07974.1"/>
    <property type="molecule type" value="Genomic_DNA"/>
</dbReference>
<gene>
    <name evidence="2" type="ORF">Taro_040821</name>
</gene>
<organism evidence="2 3">
    <name type="scientific">Colocasia esculenta</name>
    <name type="common">Wild taro</name>
    <name type="synonym">Arum esculentum</name>
    <dbReference type="NCBI Taxonomy" id="4460"/>
    <lineage>
        <taxon>Eukaryota</taxon>
        <taxon>Viridiplantae</taxon>
        <taxon>Streptophyta</taxon>
        <taxon>Embryophyta</taxon>
        <taxon>Tracheophyta</taxon>
        <taxon>Spermatophyta</taxon>
        <taxon>Magnoliopsida</taxon>
        <taxon>Liliopsida</taxon>
        <taxon>Araceae</taxon>
        <taxon>Aroideae</taxon>
        <taxon>Colocasieae</taxon>
        <taxon>Colocasia</taxon>
    </lineage>
</organism>
<evidence type="ECO:0000256" key="1">
    <source>
        <dbReference type="SAM" id="MobiDB-lite"/>
    </source>
</evidence>
<keyword evidence="3" id="KW-1185">Reference proteome</keyword>
<reference evidence="2" key="1">
    <citation type="submission" date="2017-07" db="EMBL/GenBank/DDBJ databases">
        <title>Taro Niue Genome Assembly and Annotation.</title>
        <authorList>
            <person name="Atibalentja N."/>
            <person name="Keating K."/>
            <person name="Fields C.J."/>
        </authorList>
    </citation>
    <scope>NUCLEOTIDE SEQUENCE</scope>
    <source>
        <strain evidence="2">Niue_2</strain>
        <tissue evidence="2">Leaf</tissue>
    </source>
</reference>
<sequence>MFLVPGRQNGYNLSPVIQSLVNQGGLILGPNMSFRDLLRGVFAWRGFSVPVQGIGARMWWNLFQQDDDSLLVHTSSSTYQGAVTLKYADWWASHAPAEPLLGSLLSQGQNVESMPPVLEARGGHSREDDVDDWDYELDVTDIPILNPNWDPSMENPEDPNFSIPFDDLIRMMEEPLPLTNQGTLQDITAAAEPTVAETTPFLFVEATPDQGNPLSALSSIALNEERNEPPTASHSVLDPSMPPEEIGILIEPLSQPAGPDEANFGATSPLNASEPDSSETCVISGDHSESTEPLSGETQQLSIAFEAACDIDEVSSHPSLVASGLDRSPQALGVLEARLVALRSEAVGTAGQISMVRDQHTSLLSTQREKSARASLLRMLASCLDRSVTEGTRHSVALAARLLSLEAEQSKIHATIAALEAEVDLLRASASLLEYRLTPEMLFFHISTCVVHLFDFYFLGYPRGLSWD</sequence>
<evidence type="ECO:0000313" key="2">
    <source>
        <dbReference type="EMBL" id="MQM07974.1"/>
    </source>
</evidence>
<protein>
    <submittedName>
        <fullName evidence="2">Uncharacterized protein</fullName>
    </submittedName>
</protein>
<evidence type="ECO:0000313" key="3">
    <source>
        <dbReference type="Proteomes" id="UP000652761"/>
    </source>
</evidence>
<name>A0A843WVM4_COLES</name>
<feature type="region of interest" description="Disordered" evidence="1">
    <location>
        <begin position="254"/>
        <end position="294"/>
    </location>
</feature>